<dbReference type="InterPro" id="IPR051122">
    <property type="entry name" value="SDR_DHRS6-like"/>
</dbReference>
<dbReference type="PANTHER" id="PTHR43477:SF1">
    <property type="entry name" value="DIHYDROANTICAPSIN 7-DEHYDROGENASE"/>
    <property type="match status" value="1"/>
</dbReference>
<evidence type="ECO:0000256" key="1">
    <source>
        <dbReference type="ARBA" id="ARBA00006484"/>
    </source>
</evidence>
<reference evidence="3 4" key="1">
    <citation type="submission" date="2016-05" db="EMBL/GenBank/DDBJ databases">
        <authorList>
            <person name="Caceres A."/>
            <person name="Munoz I."/>
            <person name="Iraola G."/>
            <person name="Diaz-Viraque F."/>
            <person name="Greif G."/>
            <person name="Collado L."/>
        </authorList>
    </citation>
    <scope>NUCLEOTIDE SEQUENCE [LARGE SCALE GENOMIC DNA]</scope>
    <source>
        <strain evidence="3 4">WBE38</strain>
    </source>
</reference>
<organism evidence="3 4">
    <name type="scientific">Campylobacter ornithocola</name>
    <dbReference type="NCBI Taxonomy" id="1848766"/>
    <lineage>
        <taxon>Bacteria</taxon>
        <taxon>Pseudomonadati</taxon>
        <taxon>Campylobacterota</taxon>
        <taxon>Epsilonproteobacteria</taxon>
        <taxon>Campylobacterales</taxon>
        <taxon>Campylobacteraceae</taxon>
        <taxon>Campylobacter</taxon>
    </lineage>
</organism>
<evidence type="ECO:0000313" key="3">
    <source>
        <dbReference type="EMBL" id="OCX43600.1"/>
    </source>
</evidence>
<keyword evidence="4" id="KW-1185">Reference proteome</keyword>
<dbReference type="AlphaFoldDB" id="A0AA91FY81"/>
<evidence type="ECO:0000256" key="2">
    <source>
        <dbReference type="ARBA" id="ARBA00023002"/>
    </source>
</evidence>
<gene>
    <name evidence="3" type="ORF">A7X81_00945</name>
</gene>
<dbReference type="Gene3D" id="3.40.50.720">
    <property type="entry name" value="NAD(P)-binding Rossmann-like Domain"/>
    <property type="match status" value="1"/>
</dbReference>
<dbReference type="PRINTS" id="PR00081">
    <property type="entry name" value="GDHRDH"/>
</dbReference>
<dbReference type="GO" id="GO:0016491">
    <property type="term" value="F:oxidoreductase activity"/>
    <property type="evidence" value="ECO:0007669"/>
    <property type="project" value="UniProtKB-KW"/>
</dbReference>
<dbReference type="CDD" id="cd05233">
    <property type="entry name" value="SDR_c"/>
    <property type="match status" value="1"/>
</dbReference>
<evidence type="ECO:0000313" key="4">
    <source>
        <dbReference type="Proteomes" id="UP000094873"/>
    </source>
</evidence>
<protein>
    <submittedName>
        <fullName evidence="3">Short-chain dehydrogenase</fullName>
    </submittedName>
</protein>
<dbReference type="InterPro" id="IPR036291">
    <property type="entry name" value="NAD(P)-bd_dom_sf"/>
</dbReference>
<dbReference type="InterPro" id="IPR002347">
    <property type="entry name" value="SDR_fam"/>
</dbReference>
<keyword evidence="2" id="KW-0560">Oxidoreductase</keyword>
<dbReference type="Pfam" id="PF13561">
    <property type="entry name" value="adh_short_C2"/>
    <property type="match status" value="1"/>
</dbReference>
<comment type="caution">
    <text evidence="3">The sequence shown here is derived from an EMBL/GenBank/DDBJ whole genome shotgun (WGS) entry which is preliminary data.</text>
</comment>
<dbReference type="EMBL" id="LXSU01000030">
    <property type="protein sequence ID" value="OCX43600.1"/>
    <property type="molecule type" value="Genomic_DNA"/>
</dbReference>
<name>A0AA91FY81_9BACT</name>
<proteinExistence type="inferred from homology"/>
<comment type="similarity">
    <text evidence="1">Belongs to the short-chain dehydrogenases/reductases (SDR) family.</text>
</comment>
<dbReference type="PANTHER" id="PTHR43477">
    <property type="entry name" value="DIHYDROANTICAPSIN 7-DEHYDROGENASE"/>
    <property type="match status" value="1"/>
</dbReference>
<dbReference type="Proteomes" id="UP000094873">
    <property type="component" value="Unassembled WGS sequence"/>
</dbReference>
<sequence length="256" mass="27771">MFKENLFKNKTFLVTGASSGIGADVALMLNELGAKIIAVARDEKKLLEQQKKVKNKDNFLIISKDLSLYQELDKWALKLSKDINGFDGAILSAGISLPLGLNAFDYIGVGIKTFNINYFANMQILKGLVDKRSKIKDEASFVLISSAASKKPGKGMSLYGASKAAIDTSIKSLALEFAPKYRINSILPGYVSTPMVQNNSQRSGRDLNAIQQFYPLGIGKVENISPLICFLLSKGSSWITGQNFVIDGGGGISITF</sequence>
<accession>A0AA91FY81</accession>
<dbReference type="SUPFAM" id="SSF51735">
    <property type="entry name" value="NAD(P)-binding Rossmann-fold domains"/>
    <property type="match status" value="1"/>
</dbReference>